<protein>
    <recommendedName>
        <fullName evidence="2">Antitoxin</fullName>
    </recommendedName>
</protein>
<feature type="region of interest" description="Disordered" evidence="3">
    <location>
        <begin position="1"/>
        <end position="23"/>
    </location>
</feature>
<evidence type="ECO:0000256" key="2">
    <source>
        <dbReference type="RuleBase" id="RU362080"/>
    </source>
</evidence>
<dbReference type="Pfam" id="PF02604">
    <property type="entry name" value="PhdYeFM_antitox"/>
    <property type="match status" value="1"/>
</dbReference>
<evidence type="ECO:0000256" key="3">
    <source>
        <dbReference type="SAM" id="MobiDB-lite"/>
    </source>
</evidence>
<comment type="similarity">
    <text evidence="1 2">Belongs to the phD/YefM antitoxin family.</text>
</comment>
<name>A0ABS1JWR3_9BURK</name>
<evidence type="ECO:0000256" key="1">
    <source>
        <dbReference type="ARBA" id="ARBA00009981"/>
    </source>
</evidence>
<proteinExistence type="inferred from homology"/>
<dbReference type="SUPFAM" id="SSF143120">
    <property type="entry name" value="YefM-like"/>
    <property type="match status" value="1"/>
</dbReference>
<dbReference type="RefSeq" id="WP_201693306.1">
    <property type="nucleotide sequence ID" value="NZ_JAEQND010000021.1"/>
</dbReference>
<comment type="caution">
    <text evidence="4">The sequence shown here is derived from an EMBL/GenBank/DDBJ whole genome shotgun (WGS) entry which is preliminary data.</text>
</comment>
<dbReference type="Proteomes" id="UP000622707">
    <property type="component" value="Unassembled WGS sequence"/>
</dbReference>
<sequence length="89" mass="9513">MGRKALRTTTVTSREFNQDTAGAKKAAAKGPVIITDRGEPAHVLMTYARFEELTGGSHDIVSLLGMTEGTDIDFEPPRAEGLIKPVTLG</sequence>
<dbReference type="InterPro" id="IPR006442">
    <property type="entry name" value="Antitoxin_Phd/YefM"/>
</dbReference>
<dbReference type="InterPro" id="IPR036165">
    <property type="entry name" value="YefM-like_sf"/>
</dbReference>
<reference evidence="4 5" key="1">
    <citation type="journal article" date="2017" name="Int. J. Syst. Evol. Microbiol.">
        <title>Ramlibacter alkalitolerans sp. nov., alkali-tolerant bacterium isolated from soil of ginseng.</title>
        <authorList>
            <person name="Lee D.H."/>
            <person name="Cha C.J."/>
        </authorList>
    </citation>
    <scope>NUCLEOTIDE SEQUENCE [LARGE SCALE GENOMIC DNA]</scope>
    <source>
        <strain evidence="4 5">KACC 19305</strain>
    </source>
</reference>
<accession>A0ABS1JWR3</accession>
<dbReference type="Gene3D" id="3.40.1620.10">
    <property type="entry name" value="YefM-like domain"/>
    <property type="match status" value="1"/>
</dbReference>
<evidence type="ECO:0000313" key="5">
    <source>
        <dbReference type="Proteomes" id="UP000622707"/>
    </source>
</evidence>
<organism evidence="4 5">
    <name type="scientific">Ramlibacter alkalitolerans</name>
    <dbReference type="NCBI Taxonomy" id="2039631"/>
    <lineage>
        <taxon>Bacteria</taxon>
        <taxon>Pseudomonadati</taxon>
        <taxon>Pseudomonadota</taxon>
        <taxon>Betaproteobacteria</taxon>
        <taxon>Burkholderiales</taxon>
        <taxon>Comamonadaceae</taxon>
        <taxon>Ramlibacter</taxon>
    </lineage>
</organism>
<dbReference type="NCBIfam" id="TIGR01552">
    <property type="entry name" value="phd_fam"/>
    <property type="match status" value="1"/>
</dbReference>
<dbReference type="EMBL" id="JAEQND010000021">
    <property type="protein sequence ID" value="MBL0428668.1"/>
    <property type="molecule type" value="Genomic_DNA"/>
</dbReference>
<feature type="compositionally biased region" description="Polar residues" evidence="3">
    <location>
        <begin position="7"/>
        <end position="20"/>
    </location>
</feature>
<gene>
    <name evidence="4" type="ORF">JI746_26410</name>
</gene>
<comment type="function">
    <text evidence="2">Antitoxin component of a type II toxin-antitoxin (TA) system.</text>
</comment>
<evidence type="ECO:0000313" key="4">
    <source>
        <dbReference type="EMBL" id="MBL0428668.1"/>
    </source>
</evidence>
<keyword evidence="5" id="KW-1185">Reference proteome</keyword>